<evidence type="ECO:0000313" key="1">
    <source>
        <dbReference type="EMBL" id="KAI4459707.1"/>
    </source>
</evidence>
<comment type="caution">
    <text evidence="1">The sequence shown here is derived from an EMBL/GenBank/DDBJ whole genome shotgun (WGS) entry which is preliminary data.</text>
</comment>
<name>A0ACB9SYU8_HOLOL</name>
<keyword evidence="2" id="KW-1185">Reference proteome</keyword>
<reference evidence="1" key="1">
    <citation type="submission" date="2022-04" db="EMBL/GenBank/DDBJ databases">
        <title>Chromosome-scale genome assembly of Holotrichia oblita Faldermann.</title>
        <authorList>
            <person name="Rongchong L."/>
        </authorList>
    </citation>
    <scope>NUCLEOTIDE SEQUENCE</scope>
    <source>
        <strain evidence="1">81SQS9</strain>
    </source>
</reference>
<accession>A0ACB9SYU8</accession>
<dbReference type="Proteomes" id="UP001056778">
    <property type="component" value="Chromosome 6"/>
</dbReference>
<protein>
    <submittedName>
        <fullName evidence="1">Fat atypical cadherin-related</fullName>
    </submittedName>
</protein>
<sequence>MPSRSGVEPPECLSNLPPVFVLDMNNAVLSENTPVGELVWKLEGSDPEKGPVHFSIEGTDLLKVDRDTGQVTVAKPLDREVNDTLNFYVSIEDEVKDAPVGGNNIVKILNTVIILDENDNAPIFEGVPYDLEVQEDTPIGTTIFSNVILTDADSVGETIEVTCVELPDFKDACRVFLINATVAEQSRYVGEIVLQGHLNYSIQESYMFLLNATDGSLYNTTLVNITVAEVYEDVPINTLIMTVHAEDGDRQMPRKIVYELVNNPMNYFLLDPIKGELRTARPLDRESLENSAGVLTFNIRARELVDGVKIEDPSVISIAEATVTIKDVNDEPPTFNQREYSVEIPEDILQGSPLPNLNMTVRDPDLGANSVFSLKLNDISGAFSVEPEMASGSADVTIRITNSSLDYENPNQRQFIILVVAKELHTDLLLSSTATVKVTVTDANDNSPTFDQEGYTATVSEMASPGTLVTTIVAKDRDSGKFGENGLIYQLAGNGAEKFVVNNRTGAITVAECDTPGREPCLDYEIKADYMLQFKASDDDGKGQTTLVPLKISLIDSNDNPPTFSQPVYRVFVDEGAVKFDPELIITAQDLDKTSHVTYSILAGNEDNLFNIDPNTGKIRITSNRGLDLSNDTESDNTIVLTIEVMEDAPVETVVHTLIALDPDVNISEALNFAATEPITAIDKHGRQVLNNDVFKEFFSVDKNTGKVTVAKPLQRDVAAIIRITVLVTDITALTIQQGTGMLVITITDVNDSPPYFMPPWTPQNPFYDLELREEQPAGTIVATYAAHDEDSDIAGYVIDPASDYFEINYGTGIVQIKKQIDYEKIKALNFTVVAIDTGVPQLNSSATILVRVKNVNDNDPIFSQKMYNVSVNENSPVGSHVLTVRATDGDAEEYGVITYNLTGEHSEYFNVNPETGEVTVANTEFLDHETLNETTIQVVAMDGAPGNLKRSSSVPININILDINDNAPKFNQSIYNASVIENVRLNPPMPIVQVHAVDQDVGIHGNIHYRILKGNEKGVFILGDETGILYPHKSLIGYTEEFHLLIEARDGDGAGALTDQALINIQVLNVNEHKPTFIMPALSNATVEVTENTATEDYLVMTVKAVDKDVGENGRITYHFRVNDENVQQTDEFSIDADTGELRSRKYLDRETQAKYELILVARDHGSPKWYETIRSLNVLLVDMNDNRPEFPDSKNTNPYVFYVTENSRKNEKIGQVQAIDKDEGQHAKVYYYLLWADDDRPFYVDKTDGSIFTNKSFDRENQEEYDLYIFATNDDSFYMTNEERNDVIENEIAHNSSIAKVKVIINDLNDNVPKFAENVYYTAVNAMANINDFIANITAYDNDAGMNGTLTYYIKASNLYKYGSSKSSGSIIPSPFNISQLGQLNTATYLAENNQHRFIVDVVAREIAYPEREAMTKVHVWIFEPSQLIRIILSKPVEQIMHEKEEIVAELSNATQSRVIIVDIRFNTDDMGHKREEWTDMYILVVDPMTHTILPVPETLKVIDAKYDSLKQYYSGYYIENVLPALVVDKDDPFDPALAALIALLIVLFVGVITFIVVCCCLRHWAIAPTNLKKKDALIKKAIIDDLNTTENPLWIEQKLKIYEEQELTMQVFNEPENALVRRDSEDFVPDDNTYATIQHPNRRGSAHIATLSIADDMADYATLSGVPHHSISASSSLRGAPNYYEAAMGFQGSTFQVPEHAGNNSDSYDGFRTRFKGSGLTINNDGQPEYVAELI</sequence>
<gene>
    <name evidence="1" type="ORF">MML48_6g00007299</name>
</gene>
<organism evidence="1 2">
    <name type="scientific">Holotrichia oblita</name>
    <name type="common">Chafer beetle</name>
    <dbReference type="NCBI Taxonomy" id="644536"/>
    <lineage>
        <taxon>Eukaryota</taxon>
        <taxon>Metazoa</taxon>
        <taxon>Ecdysozoa</taxon>
        <taxon>Arthropoda</taxon>
        <taxon>Hexapoda</taxon>
        <taxon>Insecta</taxon>
        <taxon>Pterygota</taxon>
        <taxon>Neoptera</taxon>
        <taxon>Endopterygota</taxon>
        <taxon>Coleoptera</taxon>
        <taxon>Polyphaga</taxon>
        <taxon>Scarabaeiformia</taxon>
        <taxon>Scarabaeidae</taxon>
        <taxon>Melolonthinae</taxon>
        <taxon>Holotrichia</taxon>
    </lineage>
</organism>
<evidence type="ECO:0000313" key="2">
    <source>
        <dbReference type="Proteomes" id="UP001056778"/>
    </source>
</evidence>
<dbReference type="EMBL" id="CM043020">
    <property type="protein sequence ID" value="KAI4459707.1"/>
    <property type="molecule type" value="Genomic_DNA"/>
</dbReference>
<proteinExistence type="predicted"/>